<proteinExistence type="predicted"/>
<feature type="transmembrane region" description="Helical" evidence="2">
    <location>
        <begin position="62"/>
        <end position="89"/>
    </location>
</feature>
<dbReference type="InterPro" id="IPR045339">
    <property type="entry name" value="DUF6534"/>
</dbReference>
<comment type="caution">
    <text evidence="4">The sequence shown here is derived from an EMBL/GenBank/DDBJ whole genome shotgun (WGS) entry which is preliminary data.</text>
</comment>
<organism evidence="4 5">
    <name type="scientific">Armillaria tabescens</name>
    <name type="common">Ringless honey mushroom</name>
    <name type="synonym">Agaricus tabescens</name>
    <dbReference type="NCBI Taxonomy" id="1929756"/>
    <lineage>
        <taxon>Eukaryota</taxon>
        <taxon>Fungi</taxon>
        <taxon>Dikarya</taxon>
        <taxon>Basidiomycota</taxon>
        <taxon>Agaricomycotina</taxon>
        <taxon>Agaricomycetes</taxon>
        <taxon>Agaricomycetidae</taxon>
        <taxon>Agaricales</taxon>
        <taxon>Marasmiineae</taxon>
        <taxon>Physalacriaceae</taxon>
        <taxon>Desarmillaria</taxon>
    </lineage>
</organism>
<name>A0AA39N663_ARMTA</name>
<evidence type="ECO:0000313" key="5">
    <source>
        <dbReference type="Proteomes" id="UP001175211"/>
    </source>
</evidence>
<sequence length="214" mass="23356">MSGAAACVCQVFYAYRIFILSKSQIVPIFVTCVSLTSSVGALITGVYSFQAGSIINLSSMKVSIAIGIWCGASALCDIVIAICMTYYLMRSNTNFRRTRVLVTKLIRLIIETGTVTDILYDASPHYAQAYANTVYVVLNSRIQILGGRDTYTPPVDMNITSSSLGDTSSQSTEGIRRTERRAPVVAIAKEVFSDGYEMGRMNDKPQDYSMSLSA</sequence>
<reference evidence="4" key="1">
    <citation type="submission" date="2023-06" db="EMBL/GenBank/DDBJ databases">
        <authorList>
            <consortium name="Lawrence Berkeley National Laboratory"/>
            <person name="Ahrendt S."/>
            <person name="Sahu N."/>
            <person name="Indic B."/>
            <person name="Wong-Bajracharya J."/>
            <person name="Merenyi Z."/>
            <person name="Ke H.-M."/>
            <person name="Monk M."/>
            <person name="Kocsube S."/>
            <person name="Drula E."/>
            <person name="Lipzen A."/>
            <person name="Balint B."/>
            <person name="Henrissat B."/>
            <person name="Andreopoulos B."/>
            <person name="Martin F.M."/>
            <person name="Harder C.B."/>
            <person name="Rigling D."/>
            <person name="Ford K.L."/>
            <person name="Foster G.D."/>
            <person name="Pangilinan J."/>
            <person name="Papanicolaou A."/>
            <person name="Barry K."/>
            <person name="LaButti K."/>
            <person name="Viragh M."/>
            <person name="Koriabine M."/>
            <person name="Yan M."/>
            <person name="Riley R."/>
            <person name="Champramary S."/>
            <person name="Plett K.L."/>
            <person name="Tsai I.J."/>
            <person name="Slot J."/>
            <person name="Sipos G."/>
            <person name="Plett J."/>
            <person name="Nagy L.G."/>
            <person name="Grigoriev I.V."/>
        </authorList>
    </citation>
    <scope>NUCLEOTIDE SEQUENCE</scope>
    <source>
        <strain evidence="4">CCBAS 213</strain>
    </source>
</reference>
<feature type="compositionally biased region" description="Low complexity" evidence="1">
    <location>
        <begin position="160"/>
        <end position="172"/>
    </location>
</feature>
<feature type="region of interest" description="Disordered" evidence="1">
    <location>
        <begin position="159"/>
        <end position="178"/>
    </location>
</feature>
<evidence type="ECO:0000259" key="3">
    <source>
        <dbReference type="Pfam" id="PF20152"/>
    </source>
</evidence>
<evidence type="ECO:0000256" key="1">
    <source>
        <dbReference type="SAM" id="MobiDB-lite"/>
    </source>
</evidence>
<dbReference type="Proteomes" id="UP001175211">
    <property type="component" value="Unassembled WGS sequence"/>
</dbReference>
<gene>
    <name evidence="4" type="ORF">EV420DRAFT_1642314</name>
</gene>
<feature type="transmembrane region" description="Helical" evidence="2">
    <location>
        <begin position="25"/>
        <end position="50"/>
    </location>
</feature>
<dbReference type="RefSeq" id="XP_060331573.1">
    <property type="nucleotide sequence ID" value="XM_060477342.1"/>
</dbReference>
<protein>
    <recommendedName>
        <fullName evidence="3">DUF6534 domain-containing protein</fullName>
    </recommendedName>
</protein>
<keyword evidence="2" id="KW-0812">Transmembrane</keyword>
<dbReference type="PANTHER" id="PTHR40465">
    <property type="entry name" value="CHROMOSOME 1, WHOLE GENOME SHOTGUN SEQUENCE"/>
    <property type="match status" value="1"/>
</dbReference>
<keyword evidence="2" id="KW-1133">Transmembrane helix</keyword>
<dbReference type="EMBL" id="JAUEPS010000015">
    <property type="protein sequence ID" value="KAK0459347.1"/>
    <property type="molecule type" value="Genomic_DNA"/>
</dbReference>
<feature type="domain" description="DUF6534" evidence="3">
    <location>
        <begin position="73"/>
        <end position="141"/>
    </location>
</feature>
<accession>A0AA39N663</accession>
<dbReference type="PANTHER" id="PTHR40465:SF1">
    <property type="entry name" value="DUF6534 DOMAIN-CONTAINING PROTEIN"/>
    <property type="match status" value="1"/>
</dbReference>
<dbReference type="GeneID" id="85360890"/>
<dbReference type="Pfam" id="PF20152">
    <property type="entry name" value="DUF6534"/>
    <property type="match status" value="1"/>
</dbReference>
<dbReference type="AlphaFoldDB" id="A0AA39N663"/>
<keyword evidence="2" id="KW-0472">Membrane</keyword>
<keyword evidence="5" id="KW-1185">Reference proteome</keyword>
<evidence type="ECO:0000313" key="4">
    <source>
        <dbReference type="EMBL" id="KAK0459347.1"/>
    </source>
</evidence>
<evidence type="ECO:0000256" key="2">
    <source>
        <dbReference type="SAM" id="Phobius"/>
    </source>
</evidence>